<keyword evidence="8" id="KW-0915">Sodium</keyword>
<organism evidence="13 14">
    <name type="scientific">Streptomyces tremellae</name>
    <dbReference type="NCBI Taxonomy" id="1124239"/>
    <lineage>
        <taxon>Bacteria</taxon>
        <taxon>Bacillati</taxon>
        <taxon>Actinomycetota</taxon>
        <taxon>Actinomycetes</taxon>
        <taxon>Kitasatosporales</taxon>
        <taxon>Streptomycetaceae</taxon>
        <taxon>Streptomyces</taxon>
    </lineage>
</organism>
<comment type="subcellular location">
    <subcellularLocation>
        <location evidence="1">Cell membrane</location>
        <topology evidence="1">Multi-pass membrane protein</topology>
    </subcellularLocation>
</comment>
<evidence type="ECO:0000256" key="7">
    <source>
        <dbReference type="ARBA" id="ARBA00022989"/>
    </source>
</evidence>
<feature type="transmembrane region" description="Helical" evidence="12">
    <location>
        <begin position="442"/>
        <end position="465"/>
    </location>
</feature>
<name>A0ABP7DSY6_9ACTN</name>
<feature type="transmembrane region" description="Helical" evidence="12">
    <location>
        <begin position="150"/>
        <end position="171"/>
    </location>
</feature>
<feature type="transmembrane region" description="Helical" evidence="12">
    <location>
        <begin position="240"/>
        <end position="262"/>
    </location>
</feature>
<keyword evidence="7 12" id="KW-1133">Transmembrane helix</keyword>
<keyword evidence="10 12" id="KW-0472">Membrane</keyword>
<feature type="transmembrane region" description="Helical" evidence="12">
    <location>
        <begin position="121"/>
        <end position="144"/>
    </location>
</feature>
<dbReference type="CDD" id="cd11480">
    <property type="entry name" value="SLC5sbd_u4"/>
    <property type="match status" value="1"/>
</dbReference>
<keyword evidence="6" id="KW-0769">Symport</keyword>
<gene>
    <name evidence="13" type="ORF">GCM10023082_02070</name>
</gene>
<dbReference type="RefSeq" id="WP_345639896.1">
    <property type="nucleotide sequence ID" value="NZ_BAABEP010000001.1"/>
</dbReference>
<dbReference type="PANTHER" id="PTHR48086:SF6">
    <property type="entry name" value="CATION_ACETATE SYMPORTER ACTP"/>
    <property type="match status" value="1"/>
</dbReference>
<dbReference type="PANTHER" id="PTHR48086">
    <property type="entry name" value="SODIUM/PROLINE SYMPORTER-RELATED"/>
    <property type="match status" value="1"/>
</dbReference>
<feature type="transmembrane region" description="Helical" evidence="12">
    <location>
        <begin position="412"/>
        <end position="435"/>
    </location>
</feature>
<accession>A0ABP7DSY6</accession>
<keyword evidence="4" id="KW-1003">Cell membrane</keyword>
<dbReference type="InterPro" id="IPR050277">
    <property type="entry name" value="Sodium:Solute_Symporter"/>
</dbReference>
<feature type="transmembrane region" description="Helical" evidence="12">
    <location>
        <begin position="274"/>
        <end position="295"/>
    </location>
</feature>
<evidence type="ECO:0000313" key="14">
    <source>
        <dbReference type="Proteomes" id="UP001499884"/>
    </source>
</evidence>
<feature type="transmembrane region" description="Helical" evidence="12">
    <location>
        <begin position="46"/>
        <end position="69"/>
    </location>
</feature>
<evidence type="ECO:0000256" key="3">
    <source>
        <dbReference type="ARBA" id="ARBA00022448"/>
    </source>
</evidence>
<comment type="similarity">
    <text evidence="2 11">Belongs to the sodium:solute symporter (SSF) (TC 2.A.21) family.</text>
</comment>
<dbReference type="InterPro" id="IPR018212">
    <property type="entry name" value="Na/solute_symporter_CS"/>
</dbReference>
<dbReference type="Gene3D" id="1.20.1730.10">
    <property type="entry name" value="Sodium/glucose cotransporter"/>
    <property type="match status" value="1"/>
</dbReference>
<evidence type="ECO:0000256" key="10">
    <source>
        <dbReference type="ARBA" id="ARBA00023136"/>
    </source>
</evidence>
<dbReference type="Pfam" id="PF00474">
    <property type="entry name" value="SSF"/>
    <property type="match status" value="1"/>
</dbReference>
<feature type="transmembrane region" description="Helical" evidence="12">
    <location>
        <begin position="477"/>
        <end position="495"/>
    </location>
</feature>
<dbReference type="EMBL" id="BAABEP010000001">
    <property type="protein sequence ID" value="GAA3707600.1"/>
    <property type="molecule type" value="Genomic_DNA"/>
</dbReference>
<dbReference type="PROSITE" id="PS50283">
    <property type="entry name" value="NA_SOLUT_SYMP_3"/>
    <property type="match status" value="1"/>
</dbReference>
<evidence type="ECO:0000256" key="2">
    <source>
        <dbReference type="ARBA" id="ARBA00006434"/>
    </source>
</evidence>
<evidence type="ECO:0000256" key="4">
    <source>
        <dbReference type="ARBA" id="ARBA00022475"/>
    </source>
</evidence>
<feature type="transmembrane region" description="Helical" evidence="12">
    <location>
        <begin position="6"/>
        <end position="25"/>
    </location>
</feature>
<evidence type="ECO:0000256" key="11">
    <source>
        <dbReference type="RuleBase" id="RU362091"/>
    </source>
</evidence>
<keyword evidence="9" id="KW-0406">Ion transport</keyword>
<sequence>MNHGLTLGVFGVLVVAMLAIIIRAGRRTRTAGDFWAAGRGIGSAQNGLAVAGDFMSAGTFLGTVGLIFLTGFDGTLILLAALFSFLPVLFLLAERLRNSGAYTLADVLSLRFRGEAVRGSAAVNTLVVSFFYLFAQLVGAGTLLQALSGLSFTTAVLITGAFMTVYVTLGGMLGATWVMIVKALLLVVAALVLTGAVLAHAGWDFGGLLHTAASRTPAGDAIRGPGLLLPHGHAIDQTDIVSYGLVYMLGTAGLPHVLVRFFTVRDGHTARRSLGWAIGVMGVFFGLIVVIGFGARALLNSAAAKEASAAGGNLVAPILARELAGGAGSAWGDISLAVISGVAFLTILAVVSGLLLSASGAVAHDLWTGSLHRNSPKAARQEPAVARVTAIGMGVLATLGTCAIGSGRNITFLLGLAFLVAASANLPVVLLTLFWKRFTARGAVFGLLGGLLVSIVVIALSPTWLHDNAVIKLDYPAVISIPAGFLIAWLATVLGRTRPDPAAWESMSVRTQLGVAPEPAEVPART</sequence>
<evidence type="ECO:0000256" key="1">
    <source>
        <dbReference type="ARBA" id="ARBA00004651"/>
    </source>
</evidence>
<dbReference type="Proteomes" id="UP001499884">
    <property type="component" value="Unassembled WGS sequence"/>
</dbReference>
<evidence type="ECO:0000256" key="9">
    <source>
        <dbReference type="ARBA" id="ARBA00023065"/>
    </source>
</evidence>
<dbReference type="PROSITE" id="PS00457">
    <property type="entry name" value="NA_SOLUT_SYMP_2"/>
    <property type="match status" value="1"/>
</dbReference>
<evidence type="ECO:0000256" key="8">
    <source>
        <dbReference type="ARBA" id="ARBA00023053"/>
    </source>
</evidence>
<proteinExistence type="inferred from homology"/>
<keyword evidence="3" id="KW-0813">Transport</keyword>
<dbReference type="InterPro" id="IPR038377">
    <property type="entry name" value="Na/Glc_symporter_sf"/>
</dbReference>
<evidence type="ECO:0000256" key="5">
    <source>
        <dbReference type="ARBA" id="ARBA00022692"/>
    </source>
</evidence>
<feature type="transmembrane region" description="Helical" evidence="12">
    <location>
        <begin position="334"/>
        <end position="363"/>
    </location>
</feature>
<evidence type="ECO:0000256" key="12">
    <source>
        <dbReference type="SAM" id="Phobius"/>
    </source>
</evidence>
<feature type="transmembrane region" description="Helical" evidence="12">
    <location>
        <begin position="384"/>
        <end position="406"/>
    </location>
</feature>
<evidence type="ECO:0000256" key="6">
    <source>
        <dbReference type="ARBA" id="ARBA00022847"/>
    </source>
</evidence>
<dbReference type="InterPro" id="IPR001734">
    <property type="entry name" value="Na/solute_symporter"/>
</dbReference>
<evidence type="ECO:0000313" key="13">
    <source>
        <dbReference type="EMBL" id="GAA3707600.1"/>
    </source>
</evidence>
<keyword evidence="5 12" id="KW-0812">Transmembrane</keyword>
<feature type="transmembrane region" description="Helical" evidence="12">
    <location>
        <begin position="183"/>
        <end position="203"/>
    </location>
</feature>
<comment type="caution">
    <text evidence="13">The sequence shown here is derived from an EMBL/GenBank/DDBJ whole genome shotgun (WGS) entry which is preliminary data.</text>
</comment>
<feature type="transmembrane region" description="Helical" evidence="12">
    <location>
        <begin position="75"/>
        <end position="93"/>
    </location>
</feature>
<protein>
    <submittedName>
        <fullName evidence="13">Cation acetate symporter</fullName>
    </submittedName>
</protein>
<reference evidence="14" key="1">
    <citation type="journal article" date="2019" name="Int. J. Syst. Evol. Microbiol.">
        <title>The Global Catalogue of Microorganisms (GCM) 10K type strain sequencing project: providing services to taxonomists for standard genome sequencing and annotation.</title>
        <authorList>
            <consortium name="The Broad Institute Genomics Platform"/>
            <consortium name="The Broad Institute Genome Sequencing Center for Infectious Disease"/>
            <person name="Wu L."/>
            <person name="Ma J."/>
        </authorList>
    </citation>
    <scope>NUCLEOTIDE SEQUENCE [LARGE SCALE GENOMIC DNA]</scope>
    <source>
        <strain evidence="14">JCM 30846</strain>
    </source>
</reference>
<keyword evidence="14" id="KW-1185">Reference proteome</keyword>